<evidence type="ECO:0000313" key="4">
    <source>
        <dbReference type="EMBL" id="RIA55891.1"/>
    </source>
</evidence>
<dbReference type="PANTHER" id="PTHR12558">
    <property type="entry name" value="CELL DIVISION CYCLE 16,23,27"/>
    <property type="match status" value="1"/>
</dbReference>
<dbReference type="PROSITE" id="PS50005">
    <property type="entry name" value="TPR"/>
    <property type="match status" value="3"/>
</dbReference>
<dbReference type="InterPro" id="IPR013105">
    <property type="entry name" value="TPR_2"/>
</dbReference>
<dbReference type="SUPFAM" id="SSF48452">
    <property type="entry name" value="TPR-like"/>
    <property type="match status" value="3"/>
</dbReference>
<dbReference type="SMART" id="SM00028">
    <property type="entry name" value="TPR"/>
    <property type="match status" value="8"/>
</dbReference>
<dbReference type="RefSeq" id="WP_170144339.1">
    <property type="nucleotide sequence ID" value="NZ_QXDF01000001.1"/>
</dbReference>
<evidence type="ECO:0000313" key="5">
    <source>
        <dbReference type="Proteomes" id="UP000266273"/>
    </source>
</evidence>
<evidence type="ECO:0000256" key="1">
    <source>
        <dbReference type="ARBA" id="ARBA00022737"/>
    </source>
</evidence>
<dbReference type="InterPro" id="IPR011990">
    <property type="entry name" value="TPR-like_helical_dom_sf"/>
</dbReference>
<protein>
    <submittedName>
        <fullName evidence="4">Tetratricopeptide repeat protein</fullName>
    </submittedName>
</protein>
<evidence type="ECO:0000256" key="3">
    <source>
        <dbReference type="PROSITE-ProRule" id="PRU00339"/>
    </source>
</evidence>
<feature type="repeat" description="TPR" evidence="3">
    <location>
        <begin position="490"/>
        <end position="523"/>
    </location>
</feature>
<feature type="repeat" description="TPR" evidence="3">
    <location>
        <begin position="421"/>
        <end position="454"/>
    </location>
</feature>
<keyword evidence="1" id="KW-0677">Repeat</keyword>
<dbReference type="Pfam" id="PF13181">
    <property type="entry name" value="TPR_8"/>
    <property type="match status" value="1"/>
</dbReference>
<dbReference type="Pfam" id="PF13176">
    <property type="entry name" value="TPR_7"/>
    <property type="match status" value="1"/>
</dbReference>
<comment type="caution">
    <text evidence="4">The sequence shown here is derived from an EMBL/GenBank/DDBJ whole genome shotgun (WGS) entry which is preliminary data.</text>
</comment>
<feature type="repeat" description="TPR" evidence="3">
    <location>
        <begin position="49"/>
        <end position="82"/>
    </location>
</feature>
<dbReference type="Pfam" id="PF07719">
    <property type="entry name" value="TPR_2"/>
    <property type="match status" value="1"/>
</dbReference>
<dbReference type="Proteomes" id="UP000266273">
    <property type="component" value="Unassembled WGS sequence"/>
</dbReference>
<sequence>MLGLQSLFGVRFAWALGIVAAIGLGLSPAAARSTQESDPQLQISEGFSLLGSYLAGRVASRDKNLEAAAEYYRRALTRDPDNADMLGEAFKAELGAGNMREAVRLARRLTAAGGSEYGFAYLLLGTDAFKRGDYAEAERLFRTVGDSPIIQLTDRLALAWTQFARGRKAQAIDTLSVTQSADRSQYFQHMHMALASDLAGRPDDARDLFERAFERHNTNRRLIQAYARHAAVRGDDALVKEILGPYQSGDGADRGLRALYAELRGTDEPELLVTNAREGLAEVYFGIGAVLSSEQAAAVSRFYLQLALYLRPEFNRAYYLLGEIETRDQRLEAGLEAYRSVAASSALYLDARIRGAFILNALERSDEGIGMLTAMVADYPEEPRLLQAIGNILRDEEEYAQAARYYDQAIQIIGEPDPEHWLYYYARGICYERMKVWDKAEVDLQKALELNPDQASVMNYLGYSWVDQNMHLEKAMDLIREAVRREPNNGYYVDSLGWAYYRLGQFEKAVKQLEKAVELRPEDPILNDHLGDAYWKVGRKREARFQWSHALSLDPEPEDRKEILDKLANGLQDDVNKKAELGEAGAANMQ</sequence>
<dbReference type="PANTHER" id="PTHR12558:SF13">
    <property type="entry name" value="CELL DIVISION CYCLE PROTEIN 27 HOMOLOG"/>
    <property type="match status" value="1"/>
</dbReference>
<dbReference type="PROSITE" id="PS50293">
    <property type="entry name" value="TPR_REGION"/>
    <property type="match status" value="1"/>
</dbReference>
<reference evidence="4 5" key="1">
    <citation type="submission" date="2018-08" db="EMBL/GenBank/DDBJ databases">
        <title>Genomic Encyclopedia of Archaeal and Bacterial Type Strains, Phase II (KMG-II): from individual species to whole genera.</title>
        <authorList>
            <person name="Goeker M."/>
        </authorList>
    </citation>
    <scope>NUCLEOTIDE SEQUENCE [LARGE SCALE GENOMIC DNA]</scope>
    <source>
        <strain evidence="4 5">DSM 5002</strain>
    </source>
</reference>
<gene>
    <name evidence="4" type="ORF">BXY53_0977</name>
</gene>
<proteinExistence type="predicted"/>
<dbReference type="Pfam" id="PF13414">
    <property type="entry name" value="TPR_11"/>
    <property type="match status" value="1"/>
</dbReference>
<accession>A0A397QCB3</accession>
<name>A0A397QCB3_9HYPH</name>
<organism evidence="4 5">
    <name type="scientific">Dichotomicrobium thermohalophilum</name>
    <dbReference type="NCBI Taxonomy" id="933063"/>
    <lineage>
        <taxon>Bacteria</taxon>
        <taxon>Pseudomonadati</taxon>
        <taxon>Pseudomonadota</taxon>
        <taxon>Alphaproteobacteria</taxon>
        <taxon>Hyphomicrobiales</taxon>
        <taxon>Hyphomicrobiaceae</taxon>
        <taxon>Dichotomicrobium</taxon>
    </lineage>
</organism>
<dbReference type="AlphaFoldDB" id="A0A397QCB3"/>
<dbReference type="Gene3D" id="1.25.40.10">
    <property type="entry name" value="Tetratricopeptide repeat domain"/>
    <property type="match status" value="4"/>
</dbReference>
<keyword evidence="5" id="KW-1185">Reference proteome</keyword>
<dbReference type="InterPro" id="IPR019734">
    <property type="entry name" value="TPR_rpt"/>
</dbReference>
<evidence type="ECO:0000256" key="2">
    <source>
        <dbReference type="ARBA" id="ARBA00022803"/>
    </source>
</evidence>
<dbReference type="EMBL" id="QXDF01000001">
    <property type="protein sequence ID" value="RIA55891.1"/>
    <property type="molecule type" value="Genomic_DNA"/>
</dbReference>
<keyword evidence="2 3" id="KW-0802">TPR repeat</keyword>